<dbReference type="OrthoDB" id="623670at2759"/>
<reference evidence="2 3" key="1">
    <citation type="journal article" date="2012" name="Science">
        <title>The Paleozoic origin of enzymatic lignin decomposition reconstructed from 31 fungal genomes.</title>
        <authorList>
            <person name="Floudas D."/>
            <person name="Binder M."/>
            <person name="Riley R."/>
            <person name="Barry K."/>
            <person name="Blanchette R.A."/>
            <person name="Henrissat B."/>
            <person name="Martinez A.T."/>
            <person name="Otillar R."/>
            <person name="Spatafora J.W."/>
            <person name="Yadav J.S."/>
            <person name="Aerts A."/>
            <person name="Benoit I."/>
            <person name="Boyd A."/>
            <person name="Carlson A."/>
            <person name="Copeland A."/>
            <person name="Coutinho P.M."/>
            <person name="de Vries R.P."/>
            <person name="Ferreira P."/>
            <person name="Findley K."/>
            <person name="Foster B."/>
            <person name="Gaskell J."/>
            <person name="Glotzer D."/>
            <person name="Gorecki P."/>
            <person name="Heitman J."/>
            <person name="Hesse C."/>
            <person name="Hori C."/>
            <person name="Igarashi K."/>
            <person name="Jurgens J.A."/>
            <person name="Kallen N."/>
            <person name="Kersten P."/>
            <person name="Kohler A."/>
            <person name="Kuees U."/>
            <person name="Kumar T.K.A."/>
            <person name="Kuo A."/>
            <person name="LaButti K."/>
            <person name="Larrondo L.F."/>
            <person name="Lindquist E."/>
            <person name="Ling A."/>
            <person name="Lombard V."/>
            <person name="Lucas S."/>
            <person name="Lundell T."/>
            <person name="Martin R."/>
            <person name="McLaughlin D.J."/>
            <person name="Morgenstern I."/>
            <person name="Morin E."/>
            <person name="Murat C."/>
            <person name="Nagy L.G."/>
            <person name="Nolan M."/>
            <person name="Ohm R.A."/>
            <person name="Patyshakuliyeva A."/>
            <person name="Rokas A."/>
            <person name="Ruiz-Duenas F.J."/>
            <person name="Sabat G."/>
            <person name="Salamov A."/>
            <person name="Samejima M."/>
            <person name="Schmutz J."/>
            <person name="Slot J.C."/>
            <person name="St John F."/>
            <person name="Stenlid J."/>
            <person name="Sun H."/>
            <person name="Sun S."/>
            <person name="Syed K."/>
            <person name="Tsang A."/>
            <person name="Wiebenga A."/>
            <person name="Young D."/>
            <person name="Pisabarro A."/>
            <person name="Eastwood D.C."/>
            <person name="Martin F."/>
            <person name="Cullen D."/>
            <person name="Grigoriev I.V."/>
            <person name="Hibbett D.S."/>
        </authorList>
    </citation>
    <scope>NUCLEOTIDE SEQUENCE [LARGE SCALE GENOMIC DNA]</scope>
    <source>
        <strain evidence="2 3">MD-104</strain>
    </source>
</reference>
<organism evidence="2 3">
    <name type="scientific">Wolfiporia cocos (strain MD-104)</name>
    <name type="common">Brown rot fungus</name>
    <dbReference type="NCBI Taxonomy" id="742152"/>
    <lineage>
        <taxon>Eukaryota</taxon>
        <taxon>Fungi</taxon>
        <taxon>Dikarya</taxon>
        <taxon>Basidiomycota</taxon>
        <taxon>Agaricomycotina</taxon>
        <taxon>Agaricomycetes</taxon>
        <taxon>Polyporales</taxon>
        <taxon>Phaeolaceae</taxon>
        <taxon>Wolfiporia</taxon>
    </lineage>
</organism>
<evidence type="ECO:0008006" key="4">
    <source>
        <dbReference type="Google" id="ProtNLM"/>
    </source>
</evidence>
<evidence type="ECO:0000256" key="1">
    <source>
        <dbReference type="ARBA" id="ARBA00022729"/>
    </source>
</evidence>
<dbReference type="Proteomes" id="UP000218811">
    <property type="component" value="Unassembled WGS sequence"/>
</dbReference>
<dbReference type="PANTHER" id="PTHR31836:SF28">
    <property type="entry name" value="SRCR DOMAIN-CONTAINING PROTEIN-RELATED"/>
    <property type="match status" value="1"/>
</dbReference>
<dbReference type="OMA" id="AVIEDEC"/>
<evidence type="ECO:0000313" key="2">
    <source>
        <dbReference type="EMBL" id="PCH38608.1"/>
    </source>
</evidence>
<evidence type="ECO:0000313" key="3">
    <source>
        <dbReference type="Proteomes" id="UP000218811"/>
    </source>
</evidence>
<keyword evidence="3" id="KW-1185">Reference proteome</keyword>
<proteinExistence type="predicted"/>
<gene>
    <name evidence="2" type="ORF">WOLCODRAFT_65340</name>
</gene>
<dbReference type="CDD" id="cd22191">
    <property type="entry name" value="DPBB_RlpA_EXP_N-like"/>
    <property type="match status" value="1"/>
</dbReference>
<dbReference type="STRING" id="742152.A0A2H3JLK8"/>
<dbReference type="AlphaFoldDB" id="A0A2H3JLK8"/>
<dbReference type="PANTHER" id="PTHR31836">
    <property type="match status" value="1"/>
</dbReference>
<keyword evidence="1" id="KW-0732">Signal</keyword>
<dbReference type="EMBL" id="KB467942">
    <property type="protein sequence ID" value="PCH38608.1"/>
    <property type="molecule type" value="Genomic_DNA"/>
</dbReference>
<dbReference type="Gene3D" id="2.40.40.10">
    <property type="entry name" value="RlpA-like domain"/>
    <property type="match status" value="1"/>
</dbReference>
<sequence length="168" mass="18377">MDAHRRHDSVARRAPGDVALNKRQSYSNARFTYYVVGLGACGQTNQPSDFIVALDSSLYGGGSPGPQCFKSITISANGKQTTATIMDECPGCPFGGLDMSEGLFQYFADLGVGVLNGEWWYNDDSGNSKRTDAHQRLDALARRQSGDVTLHRRQSYSSARFTYYSVGL</sequence>
<dbReference type="SUPFAM" id="SSF50685">
    <property type="entry name" value="Barwin-like endoglucanases"/>
    <property type="match status" value="1"/>
</dbReference>
<name>A0A2H3JLK8_WOLCO</name>
<dbReference type="InterPro" id="IPR051477">
    <property type="entry name" value="Expansin_CellWall"/>
</dbReference>
<protein>
    <recommendedName>
        <fullName evidence="4">Plant expansin</fullName>
    </recommendedName>
</protein>
<dbReference type="InterPro" id="IPR036908">
    <property type="entry name" value="RlpA-like_sf"/>
</dbReference>
<accession>A0A2H3JLK8</accession>